<sequence length="457" mass="50520">MFRKTIKRLPSQQSNRTDPPMISWLLNIVYLALVVAASPFLVWSAVTKGKYREGFAEKFLGQLPSRPVDSAQHLWLHAVSVGEVNLLAPLMQAIGQAHPGTTFHITTTTKAGYDLAKTKYAEHIVSYAPLDFSWAVSNAYRRIQPDAVLLAELELWPNLIRFAQRHSAHIAIINGRLSSKSHRGYRRILWLVRPLLRRLDLIAAQDETYAARFCDLGADPQNVHVTGSIKFDGITPNRNNPQSLAFRELAGLQADDLVWLAGSTQAGEEPLILAAYHQAQKQVPNLKLLLVPRHPHRFDEIAHYLTAQGEHFARRSELNEPLSAEVSILLIDSVGELSAWWGTADIAFVGGSLGNRGGQNMIEPAAYGAAVAVGPNTWNFKDVVQRLQAAEALTVIHDTDSLAQFVLHAATDHVWRLDQGERAKEVVLAQQGATARSVALLAPLLQRPTIVKFRSAA</sequence>
<dbReference type="GO" id="GO:0005886">
    <property type="term" value="C:plasma membrane"/>
    <property type="evidence" value="ECO:0007669"/>
    <property type="project" value="UniProtKB-SubCell"/>
</dbReference>
<accession>A0A368KQK3</accession>
<reference evidence="12 13" key="1">
    <citation type="submission" date="2018-07" db="EMBL/GenBank/DDBJ databases">
        <title>Comparative genomes isolates from brazilian mangrove.</title>
        <authorList>
            <person name="De Araujo J.E."/>
            <person name="Taketani R.G."/>
            <person name="Silva M.C.P."/>
            <person name="Lourenco M.V."/>
            <person name="Oliveira V.M."/>
            <person name="Andreote F.D."/>
        </authorList>
    </citation>
    <scope>NUCLEOTIDE SEQUENCE [LARGE SCALE GENOMIC DNA]</scope>
    <source>
        <strain evidence="12 13">HEX PRIS-MGV</strain>
    </source>
</reference>
<keyword evidence="10" id="KW-0448">Lipopolysaccharide biosynthesis</keyword>
<name>A0A368KQK3_9BACT</name>
<feature type="active site" description="Proton acceptor" evidence="8">
    <location>
        <position position="83"/>
    </location>
</feature>
<keyword evidence="10" id="KW-1003">Cell membrane</keyword>
<proteinExistence type="inferred from homology"/>
<feature type="domain" description="3-deoxy-D-manno-octulosonic-acid transferase N-terminal" evidence="11">
    <location>
        <begin position="69"/>
        <end position="232"/>
    </location>
</feature>
<evidence type="ECO:0000313" key="13">
    <source>
        <dbReference type="Proteomes" id="UP000253562"/>
    </source>
</evidence>
<dbReference type="EC" id="2.4.99.12" evidence="3 10"/>
<dbReference type="Gene3D" id="3.40.50.2000">
    <property type="entry name" value="Glycogen Phosphorylase B"/>
    <property type="match status" value="1"/>
</dbReference>
<dbReference type="AlphaFoldDB" id="A0A368KQK3"/>
<dbReference type="PANTHER" id="PTHR42755">
    <property type="entry name" value="3-DEOXY-MANNO-OCTULOSONATE CYTIDYLYLTRANSFERASE"/>
    <property type="match status" value="1"/>
</dbReference>
<evidence type="ECO:0000256" key="3">
    <source>
        <dbReference type="ARBA" id="ARBA00012621"/>
    </source>
</evidence>
<keyword evidence="10" id="KW-0472">Membrane</keyword>
<organism evidence="12 13">
    <name type="scientific">Bremerella cremea</name>
    <dbReference type="NCBI Taxonomy" id="1031537"/>
    <lineage>
        <taxon>Bacteria</taxon>
        <taxon>Pseudomonadati</taxon>
        <taxon>Planctomycetota</taxon>
        <taxon>Planctomycetia</taxon>
        <taxon>Pirellulales</taxon>
        <taxon>Pirellulaceae</taxon>
        <taxon>Bremerella</taxon>
    </lineage>
</organism>
<dbReference type="InterPro" id="IPR038107">
    <property type="entry name" value="Glycos_transf_N_sf"/>
</dbReference>
<dbReference type="SUPFAM" id="SSF53756">
    <property type="entry name" value="UDP-Glycosyltransferase/glycogen phosphorylase"/>
    <property type="match status" value="1"/>
</dbReference>
<dbReference type="UniPathway" id="UPA00958"/>
<feature type="site" description="Transition state stabilizer" evidence="9">
    <location>
        <position position="152"/>
    </location>
</feature>
<evidence type="ECO:0000259" key="11">
    <source>
        <dbReference type="Pfam" id="PF04413"/>
    </source>
</evidence>
<comment type="catalytic activity">
    <reaction evidence="7 10">
        <text>lipid IVA (E. coli) + CMP-3-deoxy-beta-D-manno-octulosonate = alpha-Kdo-(2-&gt;6)-lipid IVA (E. coli) + CMP + H(+)</text>
        <dbReference type="Rhea" id="RHEA:28066"/>
        <dbReference type="ChEBI" id="CHEBI:15378"/>
        <dbReference type="ChEBI" id="CHEBI:58603"/>
        <dbReference type="ChEBI" id="CHEBI:60364"/>
        <dbReference type="ChEBI" id="CHEBI:60377"/>
        <dbReference type="ChEBI" id="CHEBI:85987"/>
        <dbReference type="EC" id="2.4.99.12"/>
    </reaction>
</comment>
<dbReference type="GO" id="GO:0043842">
    <property type="term" value="F:Kdo transferase activity"/>
    <property type="evidence" value="ECO:0007669"/>
    <property type="project" value="UniProtKB-EC"/>
</dbReference>
<evidence type="ECO:0000256" key="4">
    <source>
        <dbReference type="ARBA" id="ARBA00019077"/>
    </source>
</evidence>
<keyword evidence="10" id="KW-0812">Transmembrane</keyword>
<evidence type="ECO:0000256" key="6">
    <source>
        <dbReference type="ARBA" id="ARBA00031445"/>
    </source>
</evidence>
<feature type="site" description="Transition state stabilizer" evidence="9">
    <location>
        <position position="230"/>
    </location>
</feature>
<comment type="function">
    <text evidence="10">Involved in lipopolysaccharide (LPS) biosynthesis. Catalyzes the transfer of 3-deoxy-D-manno-octulosonate (Kdo) residue(s) from CMP-Kdo to lipid IV(A), the tetraacyldisaccharide-1,4'-bisphosphate precursor of lipid A.</text>
</comment>
<evidence type="ECO:0000313" key="12">
    <source>
        <dbReference type="EMBL" id="RCS49158.1"/>
    </source>
</evidence>
<dbReference type="EMBL" id="QPEX01000024">
    <property type="protein sequence ID" value="RCS49158.1"/>
    <property type="molecule type" value="Genomic_DNA"/>
</dbReference>
<protein>
    <recommendedName>
        <fullName evidence="4 10">3-deoxy-D-manno-octulosonic acid transferase</fullName>
        <shortName evidence="10">Kdo transferase</shortName>
        <ecNumber evidence="3 10">2.4.99.12</ecNumber>
    </recommendedName>
    <alternativeName>
        <fullName evidence="6 10">Lipid IV(A) 3-deoxy-D-manno-octulosonic acid transferase</fullName>
    </alternativeName>
</protein>
<comment type="pathway">
    <text evidence="1 10">Bacterial outer membrane biogenesis; LPS core biosynthesis.</text>
</comment>
<dbReference type="PANTHER" id="PTHR42755:SF1">
    <property type="entry name" value="3-DEOXY-D-MANNO-OCTULOSONIC ACID TRANSFERASE, MITOCHONDRIAL-RELATED"/>
    <property type="match status" value="1"/>
</dbReference>
<dbReference type="GO" id="GO:0009244">
    <property type="term" value="P:lipopolysaccharide core region biosynthetic process"/>
    <property type="evidence" value="ECO:0007669"/>
    <property type="project" value="UniProtKB-UniRule"/>
</dbReference>
<dbReference type="Gene3D" id="3.40.50.11720">
    <property type="entry name" value="3-Deoxy-D-manno-octulosonic-acid transferase, N-terminal domain"/>
    <property type="match status" value="1"/>
</dbReference>
<evidence type="ECO:0000256" key="7">
    <source>
        <dbReference type="ARBA" id="ARBA00049183"/>
    </source>
</evidence>
<gene>
    <name evidence="12" type="ORF">DTL42_11485</name>
</gene>
<comment type="subcellular location">
    <subcellularLocation>
        <location evidence="10">Cell membrane</location>
    </subcellularLocation>
</comment>
<evidence type="ECO:0000256" key="1">
    <source>
        <dbReference type="ARBA" id="ARBA00004713"/>
    </source>
</evidence>
<dbReference type="FunFam" id="3.40.50.2000:FF:000032">
    <property type="entry name" value="3-deoxy-D-manno-octulosonic acid transferase"/>
    <property type="match status" value="1"/>
</dbReference>
<dbReference type="Proteomes" id="UP000253562">
    <property type="component" value="Unassembled WGS sequence"/>
</dbReference>
<keyword evidence="5 10" id="KW-0808">Transferase</keyword>
<evidence type="ECO:0000256" key="2">
    <source>
        <dbReference type="ARBA" id="ARBA00006380"/>
    </source>
</evidence>
<evidence type="ECO:0000256" key="10">
    <source>
        <dbReference type="RuleBase" id="RU365103"/>
    </source>
</evidence>
<dbReference type="InterPro" id="IPR039901">
    <property type="entry name" value="Kdotransferase"/>
</dbReference>
<evidence type="ECO:0000256" key="9">
    <source>
        <dbReference type="PIRSR" id="PIRSR639901-2"/>
    </source>
</evidence>
<evidence type="ECO:0000256" key="8">
    <source>
        <dbReference type="PIRSR" id="PIRSR639901-1"/>
    </source>
</evidence>
<comment type="similarity">
    <text evidence="2">Belongs to the glycosyltransferase group 1 family. Glycosyltransferase 30 subfamily.</text>
</comment>
<dbReference type="Pfam" id="PF04413">
    <property type="entry name" value="Glycos_transf_N"/>
    <property type="match status" value="1"/>
</dbReference>
<keyword evidence="10" id="KW-1133">Transmembrane helix</keyword>
<evidence type="ECO:0000256" key="5">
    <source>
        <dbReference type="ARBA" id="ARBA00022679"/>
    </source>
</evidence>
<feature type="transmembrane region" description="Helical" evidence="10">
    <location>
        <begin position="21"/>
        <end position="43"/>
    </location>
</feature>
<comment type="caution">
    <text evidence="12">The sequence shown here is derived from an EMBL/GenBank/DDBJ whole genome shotgun (WGS) entry which is preliminary data.</text>
</comment>
<dbReference type="InterPro" id="IPR007507">
    <property type="entry name" value="Glycos_transf_N"/>
</dbReference>
<dbReference type="GO" id="GO:0009245">
    <property type="term" value="P:lipid A biosynthetic process"/>
    <property type="evidence" value="ECO:0007669"/>
    <property type="project" value="TreeGrafter"/>
</dbReference>